<dbReference type="eggNOG" id="KOG3016">
    <property type="taxonomic scope" value="Eukaryota"/>
</dbReference>
<reference evidence="5 6" key="1">
    <citation type="submission" date="2013-03" db="EMBL/GenBank/DDBJ databases">
        <title>The Genome Sequence of Capronia coronata CBS 617.96.</title>
        <authorList>
            <consortium name="The Broad Institute Genomics Platform"/>
            <person name="Cuomo C."/>
            <person name="de Hoog S."/>
            <person name="Gorbushina A."/>
            <person name="Walker B."/>
            <person name="Young S.K."/>
            <person name="Zeng Q."/>
            <person name="Gargeya S."/>
            <person name="Fitzgerald M."/>
            <person name="Haas B."/>
            <person name="Abouelleil A."/>
            <person name="Allen A.W."/>
            <person name="Alvarado L."/>
            <person name="Arachchi H.M."/>
            <person name="Berlin A.M."/>
            <person name="Chapman S.B."/>
            <person name="Gainer-Dewar J."/>
            <person name="Goldberg J."/>
            <person name="Griggs A."/>
            <person name="Gujja S."/>
            <person name="Hansen M."/>
            <person name="Howarth C."/>
            <person name="Imamovic A."/>
            <person name="Ireland A."/>
            <person name="Larimer J."/>
            <person name="McCowan C."/>
            <person name="Murphy C."/>
            <person name="Pearson M."/>
            <person name="Poon T.W."/>
            <person name="Priest M."/>
            <person name="Roberts A."/>
            <person name="Saif S."/>
            <person name="Shea T."/>
            <person name="Sisk P."/>
            <person name="Sykes S."/>
            <person name="Wortman J."/>
            <person name="Nusbaum C."/>
            <person name="Birren B."/>
        </authorList>
    </citation>
    <scope>NUCLEOTIDE SEQUENCE [LARGE SCALE GENOMIC DNA]</scope>
    <source>
        <strain evidence="5 6">CBS 617.96</strain>
    </source>
</reference>
<dbReference type="SUPFAM" id="SSF54637">
    <property type="entry name" value="Thioesterase/thiol ester dehydrase-isomerase"/>
    <property type="match status" value="2"/>
</dbReference>
<dbReference type="CDD" id="cd03444">
    <property type="entry name" value="Thioesterase_II_repeat1"/>
    <property type="match status" value="1"/>
</dbReference>
<evidence type="ECO:0000313" key="6">
    <source>
        <dbReference type="Proteomes" id="UP000019484"/>
    </source>
</evidence>
<evidence type="ECO:0000259" key="3">
    <source>
        <dbReference type="Pfam" id="PF13622"/>
    </source>
</evidence>
<dbReference type="GeneID" id="19156108"/>
<dbReference type="GO" id="GO:0005782">
    <property type="term" value="C:peroxisomal matrix"/>
    <property type="evidence" value="ECO:0007669"/>
    <property type="project" value="UniProtKB-SubCell"/>
</dbReference>
<dbReference type="STRING" id="1182541.W9Z299"/>
<dbReference type="AlphaFoldDB" id="W9Z299"/>
<evidence type="ECO:0000259" key="4">
    <source>
        <dbReference type="Pfam" id="PF20789"/>
    </source>
</evidence>
<dbReference type="EMBL" id="AMWN01000001">
    <property type="protein sequence ID" value="EXJ96080.1"/>
    <property type="molecule type" value="Genomic_DNA"/>
</dbReference>
<evidence type="ECO:0000256" key="1">
    <source>
        <dbReference type="ARBA" id="ARBA00006538"/>
    </source>
</evidence>
<dbReference type="Pfam" id="PF13622">
    <property type="entry name" value="4HBT_3"/>
    <property type="match status" value="1"/>
</dbReference>
<dbReference type="Pfam" id="PF20789">
    <property type="entry name" value="4HBT_3C"/>
    <property type="match status" value="1"/>
</dbReference>
<dbReference type="CDD" id="cd03445">
    <property type="entry name" value="Thioesterase_II_repeat2"/>
    <property type="match status" value="1"/>
</dbReference>
<evidence type="ECO:0000313" key="5">
    <source>
        <dbReference type="EMBL" id="EXJ96080.1"/>
    </source>
</evidence>
<dbReference type="HOGENOM" id="CLU_032690_3_0_1"/>
<comment type="similarity">
    <text evidence="1">Belongs to the C/M/P thioester hydrolase family.</text>
</comment>
<feature type="domain" description="Acyl-CoA thioesterase-like C-terminal" evidence="4">
    <location>
        <begin position="165"/>
        <end position="267"/>
    </location>
</feature>
<dbReference type="PANTHER" id="PTHR11066:SF34">
    <property type="entry name" value="ACYL-COENZYME A THIOESTERASE 8"/>
    <property type="match status" value="1"/>
</dbReference>
<dbReference type="InterPro" id="IPR003703">
    <property type="entry name" value="Acyl_CoA_thio"/>
</dbReference>
<organism evidence="5 6">
    <name type="scientific">Capronia coronata CBS 617.96</name>
    <dbReference type="NCBI Taxonomy" id="1182541"/>
    <lineage>
        <taxon>Eukaryota</taxon>
        <taxon>Fungi</taxon>
        <taxon>Dikarya</taxon>
        <taxon>Ascomycota</taxon>
        <taxon>Pezizomycotina</taxon>
        <taxon>Eurotiomycetes</taxon>
        <taxon>Chaetothyriomycetidae</taxon>
        <taxon>Chaetothyriales</taxon>
        <taxon>Herpotrichiellaceae</taxon>
        <taxon>Capronia</taxon>
    </lineage>
</organism>
<comment type="caution">
    <text evidence="5">The sequence shown here is derived from an EMBL/GenBank/DDBJ whole genome shotgun (WGS) entry which is preliminary data.</text>
</comment>
<dbReference type="InterPro" id="IPR049449">
    <property type="entry name" value="TesB_ACOT8-like_N"/>
</dbReference>
<dbReference type="Proteomes" id="UP000019484">
    <property type="component" value="Unassembled WGS sequence"/>
</dbReference>
<dbReference type="GO" id="GO:0009062">
    <property type="term" value="P:fatty acid catabolic process"/>
    <property type="evidence" value="ECO:0007669"/>
    <property type="project" value="TreeGrafter"/>
</dbReference>
<dbReference type="InterPro" id="IPR029069">
    <property type="entry name" value="HotDog_dom_sf"/>
</dbReference>
<keyword evidence="6" id="KW-1185">Reference proteome</keyword>
<keyword evidence="2" id="KW-0378">Hydrolase</keyword>
<proteinExistence type="inferred from homology"/>
<feature type="domain" description="Acyl-CoA thioesterase-like N-terminal HotDog" evidence="3">
    <location>
        <begin position="1"/>
        <end position="70"/>
    </location>
</feature>
<dbReference type="InterPro" id="IPR042171">
    <property type="entry name" value="Acyl-CoA_hotdog"/>
</dbReference>
<gene>
    <name evidence="5" type="ORF">A1O1_01206</name>
</gene>
<accession>W9Z299</accession>
<protein>
    <recommendedName>
        <fullName evidence="7">Acyl-CoA thioesterase II</fullName>
    </recommendedName>
</protein>
<dbReference type="Gene3D" id="2.40.160.210">
    <property type="entry name" value="Acyl-CoA thioesterase, double hotdog domain"/>
    <property type="match status" value="1"/>
</dbReference>
<dbReference type="OrthoDB" id="68328at2759"/>
<dbReference type="RefSeq" id="XP_007720309.1">
    <property type="nucleotide sequence ID" value="XM_007722119.1"/>
</dbReference>
<evidence type="ECO:0000256" key="2">
    <source>
        <dbReference type="ARBA" id="ARBA00022801"/>
    </source>
</evidence>
<dbReference type="GO" id="GO:0006637">
    <property type="term" value="P:acyl-CoA metabolic process"/>
    <property type="evidence" value="ECO:0007669"/>
    <property type="project" value="InterPro"/>
</dbReference>
<sequence length="308" mass="34561">MAQAAAAAYKTVPEGFALDSLQTHFMLAPDATKPLVYRVQRLSYGRRFAVRLVTIEQDQKACVTITTSFMNNVSWTGQAMKYEVAVKMKQRIDEMDITLDDFEATRTSLGPFMKSERLPLMYEVIRQRNAELTWCIDLIEPRDPSTTIAPVIAQIDPPIKSSTGSPGHILAIIHLSDYHVMDCPLSIHGVEFGLWKIGDHTKTPTTAGMKIMTSLNHTVHFHVHDDFRADELVYIEVTSPWARDGRAMIHSRIYSKRGLLIATCVQEHSVAYSTNPEAVFPEFEILGPRPAELYKAGQMAILRVMPGA</sequence>
<evidence type="ECO:0008006" key="7">
    <source>
        <dbReference type="Google" id="ProtNLM"/>
    </source>
</evidence>
<dbReference type="GO" id="GO:0047617">
    <property type="term" value="F:fatty acyl-CoA hydrolase activity"/>
    <property type="evidence" value="ECO:0007669"/>
    <property type="project" value="InterPro"/>
</dbReference>
<dbReference type="PANTHER" id="PTHR11066">
    <property type="entry name" value="ACYL-COA THIOESTERASE"/>
    <property type="match status" value="1"/>
</dbReference>
<name>W9Z299_9EURO</name>
<dbReference type="InterPro" id="IPR049450">
    <property type="entry name" value="ACOT8-like_C"/>
</dbReference>